<organism evidence="1 2">
    <name type="scientific">Paraburkholderia aspalathi</name>
    <dbReference type="NCBI Taxonomy" id="1324617"/>
    <lineage>
        <taxon>Bacteria</taxon>
        <taxon>Pseudomonadati</taxon>
        <taxon>Pseudomonadota</taxon>
        <taxon>Betaproteobacteria</taxon>
        <taxon>Burkholderiales</taxon>
        <taxon>Burkholderiaceae</taxon>
        <taxon>Paraburkholderia</taxon>
    </lineage>
</organism>
<proteinExistence type="predicted"/>
<gene>
    <name evidence="1" type="ORF">SAMN05192563_102488</name>
</gene>
<evidence type="ECO:0000313" key="2">
    <source>
        <dbReference type="Proteomes" id="UP000198844"/>
    </source>
</evidence>
<name>A0A1I7EJB1_9BURK</name>
<protein>
    <submittedName>
        <fullName evidence="1">Uncharacterized protein</fullName>
    </submittedName>
</protein>
<dbReference type="AlphaFoldDB" id="A0A1I7EJB1"/>
<dbReference type="EMBL" id="FPBH01000024">
    <property type="protein sequence ID" value="SFU24018.1"/>
    <property type="molecule type" value="Genomic_DNA"/>
</dbReference>
<evidence type="ECO:0000313" key="1">
    <source>
        <dbReference type="EMBL" id="SFU24018.1"/>
    </source>
</evidence>
<reference evidence="1 2" key="1">
    <citation type="submission" date="2016-10" db="EMBL/GenBank/DDBJ databases">
        <authorList>
            <person name="de Groot N.N."/>
        </authorList>
    </citation>
    <scope>NUCLEOTIDE SEQUENCE [LARGE SCALE GENOMIC DNA]</scope>
    <source>
        <strain evidence="1 2">LMG 27731</strain>
    </source>
</reference>
<accession>A0A1I7EJB1</accession>
<sequence length="77" mass="8757">MQTVSQMTDQAVFEVGFRVLVLQVQKLQHERIPNGLFRRRSVVSIGLPCLSQHRRLVVREGDALVELTADLPVKLPH</sequence>
<dbReference type="Proteomes" id="UP000198844">
    <property type="component" value="Unassembled WGS sequence"/>
</dbReference>